<proteinExistence type="predicted"/>
<gene>
    <name evidence="2" type="ORF">CAPTEDRAFT_225668</name>
</gene>
<reference evidence="2 4" key="2">
    <citation type="journal article" date="2013" name="Nature">
        <title>Insights into bilaterian evolution from three spiralian genomes.</title>
        <authorList>
            <person name="Simakov O."/>
            <person name="Marletaz F."/>
            <person name="Cho S.J."/>
            <person name="Edsinger-Gonzales E."/>
            <person name="Havlak P."/>
            <person name="Hellsten U."/>
            <person name="Kuo D.H."/>
            <person name="Larsson T."/>
            <person name="Lv J."/>
            <person name="Arendt D."/>
            <person name="Savage R."/>
            <person name="Osoegawa K."/>
            <person name="de Jong P."/>
            <person name="Grimwood J."/>
            <person name="Chapman J.A."/>
            <person name="Shapiro H."/>
            <person name="Aerts A."/>
            <person name="Otillar R.P."/>
            <person name="Terry A.Y."/>
            <person name="Boore J.L."/>
            <person name="Grigoriev I.V."/>
            <person name="Lindberg D.R."/>
            <person name="Seaver E.C."/>
            <person name="Weisblat D.A."/>
            <person name="Putnam N.H."/>
            <person name="Rokhsar D.S."/>
        </authorList>
    </citation>
    <scope>NUCLEOTIDE SEQUENCE</scope>
    <source>
        <strain evidence="2 4">I ESC-2004</strain>
    </source>
</reference>
<keyword evidence="4" id="KW-1185">Reference proteome</keyword>
<dbReference type="EMBL" id="AMQN01007914">
    <property type="status" value="NOT_ANNOTATED_CDS"/>
    <property type="molecule type" value="Genomic_DNA"/>
</dbReference>
<evidence type="ECO:0000313" key="3">
    <source>
        <dbReference type="EnsemblMetazoa" id="CapteP225668"/>
    </source>
</evidence>
<reference evidence="4" key="1">
    <citation type="submission" date="2012-12" db="EMBL/GenBank/DDBJ databases">
        <authorList>
            <person name="Hellsten U."/>
            <person name="Grimwood J."/>
            <person name="Chapman J.A."/>
            <person name="Shapiro H."/>
            <person name="Aerts A."/>
            <person name="Otillar R.P."/>
            <person name="Terry A.Y."/>
            <person name="Boore J.L."/>
            <person name="Simakov O."/>
            <person name="Marletaz F."/>
            <person name="Cho S.-J."/>
            <person name="Edsinger-Gonzales E."/>
            <person name="Havlak P."/>
            <person name="Kuo D.-H."/>
            <person name="Larsson T."/>
            <person name="Lv J."/>
            <person name="Arendt D."/>
            <person name="Savage R."/>
            <person name="Osoegawa K."/>
            <person name="de Jong P."/>
            <person name="Lindberg D.R."/>
            <person name="Seaver E.C."/>
            <person name="Weisblat D.A."/>
            <person name="Putnam N.H."/>
            <person name="Grigoriev I.V."/>
            <person name="Rokhsar D.S."/>
        </authorList>
    </citation>
    <scope>NUCLEOTIDE SEQUENCE</scope>
    <source>
        <strain evidence="4">I ESC-2004</strain>
    </source>
</reference>
<evidence type="ECO:0000313" key="4">
    <source>
        <dbReference type="Proteomes" id="UP000014760"/>
    </source>
</evidence>
<reference evidence="3" key="3">
    <citation type="submission" date="2015-06" db="UniProtKB">
        <authorList>
            <consortium name="EnsemblMetazoa"/>
        </authorList>
    </citation>
    <scope>IDENTIFICATION</scope>
</reference>
<dbReference type="AlphaFoldDB" id="R7UFE1"/>
<keyword evidence="1" id="KW-0732">Signal</keyword>
<sequence>MWQTAVIFCVVCCLASARHPPIRDRCTGVRCEIAKCVDPVKEDGECCERCPEGDNCWMGNEIIAAQQEVMRKSGDARCPINCRCPDSLAYREKGIQTTAVCKYTCNGYELDVDVGVPPPGLGKKRESPERREVEQEFNPFKLFGY</sequence>
<accession>R7UFE1</accession>
<dbReference type="Proteomes" id="UP000014760">
    <property type="component" value="Unassembled WGS sequence"/>
</dbReference>
<dbReference type="EnsemblMetazoa" id="CapteT225668">
    <property type="protein sequence ID" value="CapteP225668"/>
    <property type="gene ID" value="CapteG225668"/>
</dbReference>
<evidence type="ECO:0000256" key="1">
    <source>
        <dbReference type="SAM" id="SignalP"/>
    </source>
</evidence>
<dbReference type="HOGENOM" id="CLU_1788672_0_0_1"/>
<protein>
    <recommendedName>
        <fullName evidence="5">VWFC domain-containing protein</fullName>
    </recommendedName>
</protein>
<name>R7UFE1_CAPTE</name>
<dbReference type="OrthoDB" id="6152256at2759"/>
<organism evidence="2">
    <name type="scientific">Capitella teleta</name>
    <name type="common">Polychaete worm</name>
    <dbReference type="NCBI Taxonomy" id="283909"/>
    <lineage>
        <taxon>Eukaryota</taxon>
        <taxon>Metazoa</taxon>
        <taxon>Spiralia</taxon>
        <taxon>Lophotrochozoa</taxon>
        <taxon>Annelida</taxon>
        <taxon>Polychaeta</taxon>
        <taxon>Sedentaria</taxon>
        <taxon>Scolecida</taxon>
        <taxon>Capitellidae</taxon>
        <taxon>Capitella</taxon>
    </lineage>
</organism>
<feature type="signal peptide" evidence="1">
    <location>
        <begin position="1"/>
        <end position="17"/>
    </location>
</feature>
<dbReference type="EMBL" id="KB301692">
    <property type="protein sequence ID" value="ELU05259.1"/>
    <property type="molecule type" value="Genomic_DNA"/>
</dbReference>
<evidence type="ECO:0000313" key="2">
    <source>
        <dbReference type="EMBL" id="ELU05259.1"/>
    </source>
</evidence>
<feature type="chain" id="PRO_5008787971" description="VWFC domain-containing protein" evidence="1">
    <location>
        <begin position="18"/>
        <end position="145"/>
    </location>
</feature>
<evidence type="ECO:0008006" key="5">
    <source>
        <dbReference type="Google" id="ProtNLM"/>
    </source>
</evidence>